<organism evidence="6 7">
    <name type="scientific">Mesorhizobium tamadayense</name>
    <dbReference type="NCBI Taxonomy" id="425306"/>
    <lineage>
        <taxon>Bacteria</taxon>
        <taxon>Pseudomonadati</taxon>
        <taxon>Pseudomonadota</taxon>
        <taxon>Alphaproteobacteria</taxon>
        <taxon>Hyphomicrobiales</taxon>
        <taxon>Phyllobacteriaceae</taxon>
        <taxon>Mesorhizobium</taxon>
    </lineage>
</organism>
<evidence type="ECO:0000313" key="6">
    <source>
        <dbReference type="EMBL" id="RRH96664.1"/>
    </source>
</evidence>
<evidence type="ECO:0000256" key="4">
    <source>
        <dbReference type="PROSITE-ProRule" id="PRU00335"/>
    </source>
</evidence>
<dbReference type="Proteomes" id="UP000273786">
    <property type="component" value="Unassembled WGS sequence"/>
</dbReference>
<dbReference type="Gene3D" id="1.10.357.10">
    <property type="entry name" value="Tetracycline Repressor, domain 2"/>
    <property type="match status" value="1"/>
</dbReference>
<keyword evidence="7" id="KW-1185">Reference proteome</keyword>
<dbReference type="InterPro" id="IPR001647">
    <property type="entry name" value="HTH_TetR"/>
</dbReference>
<dbReference type="Gene3D" id="1.10.10.60">
    <property type="entry name" value="Homeodomain-like"/>
    <property type="match status" value="1"/>
</dbReference>
<dbReference type="PANTHER" id="PTHR47506:SF1">
    <property type="entry name" value="HTH-TYPE TRANSCRIPTIONAL REGULATOR YJDC"/>
    <property type="match status" value="1"/>
</dbReference>
<keyword evidence="1" id="KW-0805">Transcription regulation</keyword>
<dbReference type="SUPFAM" id="SSF48498">
    <property type="entry name" value="Tetracyclin repressor-like, C-terminal domain"/>
    <property type="match status" value="1"/>
</dbReference>
<keyword evidence="2 4" id="KW-0238">DNA-binding</keyword>
<dbReference type="SUPFAM" id="SSF46689">
    <property type="entry name" value="Homeodomain-like"/>
    <property type="match status" value="1"/>
</dbReference>
<dbReference type="InterPro" id="IPR036271">
    <property type="entry name" value="Tet_transcr_reg_TetR-rel_C_sf"/>
</dbReference>
<evidence type="ECO:0000256" key="3">
    <source>
        <dbReference type="ARBA" id="ARBA00023163"/>
    </source>
</evidence>
<evidence type="ECO:0000256" key="1">
    <source>
        <dbReference type="ARBA" id="ARBA00023015"/>
    </source>
</evidence>
<proteinExistence type="predicted"/>
<feature type="domain" description="HTH tetR-type" evidence="5">
    <location>
        <begin position="6"/>
        <end position="66"/>
    </location>
</feature>
<dbReference type="PROSITE" id="PS50977">
    <property type="entry name" value="HTH_TETR_2"/>
    <property type="match status" value="1"/>
</dbReference>
<accession>A0A3P3FDA5</accession>
<dbReference type="PROSITE" id="PS01081">
    <property type="entry name" value="HTH_TETR_1"/>
    <property type="match status" value="1"/>
</dbReference>
<protein>
    <submittedName>
        <fullName evidence="6">TetR/AcrR family transcriptional regulator</fullName>
    </submittedName>
</protein>
<feature type="DNA-binding region" description="H-T-H motif" evidence="4">
    <location>
        <begin position="29"/>
        <end position="48"/>
    </location>
</feature>
<dbReference type="GO" id="GO:0003677">
    <property type="term" value="F:DNA binding"/>
    <property type="evidence" value="ECO:0007669"/>
    <property type="project" value="UniProtKB-UniRule"/>
</dbReference>
<comment type="caution">
    <text evidence="6">The sequence shown here is derived from an EMBL/GenBank/DDBJ whole genome shotgun (WGS) entry which is preliminary data.</text>
</comment>
<dbReference type="InterPro" id="IPR009057">
    <property type="entry name" value="Homeodomain-like_sf"/>
</dbReference>
<evidence type="ECO:0000256" key="2">
    <source>
        <dbReference type="ARBA" id="ARBA00023125"/>
    </source>
</evidence>
<dbReference type="OrthoDB" id="9795242at2"/>
<gene>
    <name evidence="6" type="ORF">EH240_22005</name>
</gene>
<reference evidence="6 7" key="1">
    <citation type="submission" date="2018-11" db="EMBL/GenBank/DDBJ databases">
        <title>the genome of Mesorhizobium tamadayense DSM 28320.</title>
        <authorList>
            <person name="Gao J."/>
        </authorList>
    </citation>
    <scope>NUCLEOTIDE SEQUENCE [LARGE SCALE GENOMIC DNA]</scope>
    <source>
        <strain evidence="6 7">DSM 28320</strain>
    </source>
</reference>
<sequence length="196" mass="21744">MARPRTFDQPSVLAAAMDQFWRRGYEATSVRDLASAMSITGASLYNAFGDKRSLFRHCLDSYLDTYARRRIAELDASGDPIRGIRAFFDDLVEASLKDRRGCLLVNSAMEIAPWDSELAAVIQASLREIEDGFHRALERLCAGTRPQHEQDARATARLMLSAVIALRVLARAGGDGDRLRSIARSAVALAEDWQGR</sequence>
<dbReference type="AlphaFoldDB" id="A0A3P3FDA5"/>
<dbReference type="RefSeq" id="WP_125002533.1">
    <property type="nucleotide sequence ID" value="NZ_RQXT01000030.1"/>
</dbReference>
<dbReference type="InterPro" id="IPR023772">
    <property type="entry name" value="DNA-bd_HTH_TetR-type_CS"/>
</dbReference>
<keyword evidence="3" id="KW-0804">Transcription</keyword>
<evidence type="ECO:0000313" key="7">
    <source>
        <dbReference type="Proteomes" id="UP000273786"/>
    </source>
</evidence>
<dbReference type="Pfam" id="PF00440">
    <property type="entry name" value="TetR_N"/>
    <property type="match status" value="1"/>
</dbReference>
<dbReference type="PANTHER" id="PTHR47506">
    <property type="entry name" value="TRANSCRIPTIONAL REGULATORY PROTEIN"/>
    <property type="match status" value="1"/>
</dbReference>
<name>A0A3P3FDA5_9HYPH</name>
<evidence type="ECO:0000259" key="5">
    <source>
        <dbReference type="PROSITE" id="PS50977"/>
    </source>
</evidence>
<dbReference type="EMBL" id="RQXT01000030">
    <property type="protein sequence ID" value="RRH96664.1"/>
    <property type="molecule type" value="Genomic_DNA"/>
</dbReference>